<keyword evidence="1" id="KW-1133">Transmembrane helix</keyword>
<keyword evidence="3" id="KW-1185">Reference proteome</keyword>
<keyword evidence="1" id="KW-0472">Membrane</keyword>
<organism evidence="2 3">
    <name type="scientific">Sporomusa acidovorans (strain ATCC 49682 / DSM 3132 / Mol)</name>
    <dbReference type="NCBI Taxonomy" id="1123286"/>
    <lineage>
        <taxon>Bacteria</taxon>
        <taxon>Bacillati</taxon>
        <taxon>Bacillota</taxon>
        <taxon>Negativicutes</taxon>
        <taxon>Selenomonadales</taxon>
        <taxon>Sporomusaceae</taxon>
        <taxon>Sporomusa</taxon>
    </lineage>
</organism>
<evidence type="ECO:0000256" key="1">
    <source>
        <dbReference type="SAM" id="Phobius"/>
    </source>
</evidence>
<feature type="transmembrane region" description="Helical" evidence="1">
    <location>
        <begin position="42"/>
        <end position="60"/>
    </location>
</feature>
<protein>
    <submittedName>
        <fullName evidence="2">Uncharacterized protein</fullName>
    </submittedName>
</protein>
<feature type="transmembrane region" description="Helical" evidence="1">
    <location>
        <begin position="12"/>
        <end position="30"/>
    </location>
</feature>
<accession>A0ABZ3IY47</accession>
<reference evidence="2" key="1">
    <citation type="submission" date="2024-05" db="EMBL/GenBank/DDBJ databases">
        <title>Isolation and characterization of Sporomusa carbonis sp. nov., a carboxydotrophic hydrogenogen in the genus of Sporomusa isolated from a charcoal burning pile.</title>
        <authorList>
            <person name="Boeer T."/>
            <person name="Rosenbaum F."/>
            <person name="Eysell L."/>
            <person name="Mueller V."/>
            <person name="Daniel R."/>
            <person name="Poehlein A."/>
        </authorList>
    </citation>
    <scope>NUCLEOTIDE SEQUENCE [LARGE SCALE GENOMIC DNA]</scope>
    <source>
        <strain evidence="2">DSM 3132</strain>
    </source>
</reference>
<dbReference type="Proteomes" id="UP000216052">
    <property type="component" value="Chromosome"/>
</dbReference>
<name>A0ABZ3IY47_SPOA4</name>
<proteinExistence type="predicted"/>
<gene>
    <name evidence="2" type="ORF">SPACI_006760</name>
</gene>
<evidence type="ECO:0000313" key="2">
    <source>
        <dbReference type="EMBL" id="XFO70677.1"/>
    </source>
</evidence>
<dbReference type="EMBL" id="CP155571">
    <property type="protein sequence ID" value="XFO70677.1"/>
    <property type="molecule type" value="Genomic_DNA"/>
</dbReference>
<evidence type="ECO:0000313" key="3">
    <source>
        <dbReference type="Proteomes" id="UP000216052"/>
    </source>
</evidence>
<feature type="transmembrane region" description="Helical" evidence="1">
    <location>
        <begin position="80"/>
        <end position="102"/>
    </location>
</feature>
<sequence>MDHTFVQNHILNYCYSAIYIVVIIASLLLIHTKNISIYKVTFLSIKFIINFSFIYFVTTLNPESGEYMGINPKILTLGQFYAYFITFSDLLCTMTDLLEIMFKNKQKTSFLLETKNVVSNIKIFKKL</sequence>
<keyword evidence="1" id="KW-0812">Transmembrane</keyword>